<dbReference type="Proteomes" id="UP000030651">
    <property type="component" value="Unassembled WGS sequence"/>
</dbReference>
<evidence type="ECO:0000313" key="2">
    <source>
        <dbReference type="EMBL" id="ETS80254.1"/>
    </source>
</evidence>
<reference evidence="3" key="1">
    <citation type="journal article" date="2015" name="BMC Genomics">
        <title>Genomic and transcriptomic analysis of the endophytic fungus Pestalotiopsis fici reveals its lifestyle and high potential for synthesis of natural products.</title>
        <authorList>
            <person name="Wang X."/>
            <person name="Zhang X."/>
            <person name="Liu L."/>
            <person name="Xiang M."/>
            <person name="Wang W."/>
            <person name="Sun X."/>
            <person name="Che Y."/>
            <person name="Guo L."/>
            <person name="Liu G."/>
            <person name="Guo L."/>
            <person name="Wang C."/>
            <person name="Yin W.B."/>
            <person name="Stadler M."/>
            <person name="Zhang X."/>
            <person name="Liu X."/>
        </authorList>
    </citation>
    <scope>NUCLEOTIDE SEQUENCE [LARGE SCALE GENOMIC DNA]</scope>
    <source>
        <strain evidence="3">W106-1 / CGMCC3.15140</strain>
    </source>
</reference>
<gene>
    <name evidence="2" type="ORF">PFICI_07783</name>
</gene>
<dbReference type="AlphaFoldDB" id="W3X2M2"/>
<dbReference type="HOGENOM" id="CLU_767481_0_0_1"/>
<dbReference type="STRING" id="1229662.W3X2M2"/>
<feature type="region of interest" description="Disordered" evidence="1">
    <location>
        <begin position="78"/>
        <end position="107"/>
    </location>
</feature>
<proteinExistence type="predicted"/>
<name>W3X2M2_PESFW</name>
<dbReference type="OrthoDB" id="10507055at2759"/>
<protein>
    <submittedName>
        <fullName evidence="2">Uncharacterized protein</fullName>
    </submittedName>
</protein>
<dbReference type="InParanoid" id="W3X2M2"/>
<dbReference type="KEGG" id="pfy:PFICI_07783"/>
<dbReference type="RefSeq" id="XP_007834555.1">
    <property type="nucleotide sequence ID" value="XM_007836364.1"/>
</dbReference>
<dbReference type="EMBL" id="KI912113">
    <property type="protein sequence ID" value="ETS80254.1"/>
    <property type="molecule type" value="Genomic_DNA"/>
</dbReference>
<sequence>MDSISFYIDDELEEVSGTVSRTDDRQMPEVSYEHVAIQSKAPPALPSSIPPLLPAELIHNAPFFPNITSFAAEYNNPALEPTKPANTNLREPSDSIPRLRPSSDSRTVALERSSENTLVATEGFKPLVTDITLKKPDLVQEITTQIATADPNPLVTNTTPRPSYIAQETTHDATGEPKPLATYIRPTRSYTAKETKLRTERNIKFFKDSILTEDKLHMLGTRWLNRGLLKNVLSYCKPFTITLRKTHFSSSAGVKTPFLRSDKSLVTLDHRNLFDYLHENDHWEAFAESFASTWPRTFGWLIDEDGTDLRYLWPRESLITDDEAAIICRKSVPRGQGPQELLASLFRGFALTTQPQDNMLW</sequence>
<dbReference type="GeneID" id="19272796"/>
<accession>W3X2M2</accession>
<evidence type="ECO:0000313" key="3">
    <source>
        <dbReference type="Proteomes" id="UP000030651"/>
    </source>
</evidence>
<keyword evidence="3" id="KW-1185">Reference proteome</keyword>
<evidence type="ECO:0000256" key="1">
    <source>
        <dbReference type="SAM" id="MobiDB-lite"/>
    </source>
</evidence>
<organism evidence="2 3">
    <name type="scientific">Pestalotiopsis fici (strain W106-1 / CGMCC3.15140)</name>
    <dbReference type="NCBI Taxonomy" id="1229662"/>
    <lineage>
        <taxon>Eukaryota</taxon>
        <taxon>Fungi</taxon>
        <taxon>Dikarya</taxon>
        <taxon>Ascomycota</taxon>
        <taxon>Pezizomycotina</taxon>
        <taxon>Sordariomycetes</taxon>
        <taxon>Xylariomycetidae</taxon>
        <taxon>Amphisphaeriales</taxon>
        <taxon>Sporocadaceae</taxon>
        <taxon>Pestalotiopsis</taxon>
    </lineage>
</organism>